<reference evidence="1 2" key="1">
    <citation type="submission" date="2020-08" db="EMBL/GenBank/DDBJ databases">
        <title>Genomic Encyclopedia of Type Strains, Phase IV (KMG-IV): sequencing the most valuable type-strain genomes for metagenomic binning, comparative biology and taxonomic classification.</title>
        <authorList>
            <person name="Goeker M."/>
        </authorList>
    </citation>
    <scope>NUCLEOTIDE SEQUENCE [LARGE SCALE GENOMIC DNA]</scope>
    <source>
        <strain evidence="1 2">DSM 17976</strain>
    </source>
</reference>
<evidence type="ECO:0000313" key="2">
    <source>
        <dbReference type="Proteomes" id="UP000541352"/>
    </source>
</evidence>
<dbReference type="EMBL" id="JACIBY010000003">
    <property type="protein sequence ID" value="MBB3837950.1"/>
    <property type="molecule type" value="Genomic_DNA"/>
</dbReference>
<proteinExistence type="predicted"/>
<dbReference type="Proteomes" id="UP000541352">
    <property type="component" value="Unassembled WGS sequence"/>
</dbReference>
<keyword evidence="2" id="KW-1185">Reference proteome</keyword>
<accession>A0A7W5ZIY4</accession>
<comment type="caution">
    <text evidence="1">The sequence shown here is derived from an EMBL/GenBank/DDBJ whole genome shotgun (WGS) entry which is preliminary data.</text>
</comment>
<protein>
    <submittedName>
        <fullName evidence="1">Putative transposase YdaD</fullName>
    </submittedName>
</protein>
<organism evidence="1 2">
    <name type="scientific">Runella defluvii</name>
    <dbReference type="NCBI Taxonomy" id="370973"/>
    <lineage>
        <taxon>Bacteria</taxon>
        <taxon>Pseudomonadati</taxon>
        <taxon>Bacteroidota</taxon>
        <taxon>Cytophagia</taxon>
        <taxon>Cytophagales</taxon>
        <taxon>Spirosomataceae</taxon>
        <taxon>Runella</taxon>
    </lineage>
</organism>
<sequence>MLAQLRKLESKLKDIVMDRIAKYIDEKRDVAYLIGQDKAREQEQTKFVTNLLEKLSLTVEQIADITGVSVEFVKNIKQKLSSDR</sequence>
<gene>
    <name evidence="1" type="ORF">FHS57_001947</name>
</gene>
<evidence type="ECO:0000313" key="1">
    <source>
        <dbReference type="EMBL" id="MBB3837950.1"/>
    </source>
</evidence>
<dbReference type="AlphaFoldDB" id="A0A7W5ZIY4"/>
<name>A0A7W5ZIY4_9BACT</name>
<dbReference type="RefSeq" id="WP_183972906.1">
    <property type="nucleotide sequence ID" value="NZ_JACIBY010000003.1"/>
</dbReference>